<gene>
    <name evidence="1" type="ORF">METZ01_LOCUS138479</name>
</gene>
<dbReference type="AlphaFoldDB" id="A0A381Z8K1"/>
<organism evidence="1">
    <name type="scientific">marine metagenome</name>
    <dbReference type="NCBI Taxonomy" id="408172"/>
    <lineage>
        <taxon>unclassified sequences</taxon>
        <taxon>metagenomes</taxon>
        <taxon>ecological metagenomes</taxon>
    </lineage>
</organism>
<name>A0A381Z8K1_9ZZZZ</name>
<protein>
    <submittedName>
        <fullName evidence="1">Uncharacterized protein</fullName>
    </submittedName>
</protein>
<reference evidence="1" key="1">
    <citation type="submission" date="2018-05" db="EMBL/GenBank/DDBJ databases">
        <authorList>
            <person name="Lanie J.A."/>
            <person name="Ng W.-L."/>
            <person name="Kazmierczak K.M."/>
            <person name="Andrzejewski T.M."/>
            <person name="Davidsen T.M."/>
            <person name="Wayne K.J."/>
            <person name="Tettelin H."/>
            <person name="Glass J.I."/>
            <person name="Rusch D."/>
            <person name="Podicherti R."/>
            <person name="Tsui H.-C.T."/>
            <person name="Winkler M.E."/>
        </authorList>
    </citation>
    <scope>NUCLEOTIDE SEQUENCE</scope>
</reference>
<sequence length="110" mass="12722">MSSRHPSGRQWKNVAERRDVGGSIWHSSDIDTCEDCGHEIGLTDTEGQYSGVCTKCRRARGQDQYEHDNWNMYSTKNWGGHWRYKKHKGDTDEEAMKKFAKARDEGRLGD</sequence>
<evidence type="ECO:0000313" key="1">
    <source>
        <dbReference type="EMBL" id="SVA85625.1"/>
    </source>
</evidence>
<proteinExistence type="predicted"/>
<dbReference type="EMBL" id="UINC01020380">
    <property type="protein sequence ID" value="SVA85625.1"/>
    <property type="molecule type" value="Genomic_DNA"/>
</dbReference>
<accession>A0A381Z8K1</accession>